<dbReference type="EC" id="3.1.3.3" evidence="4"/>
<dbReference type="STRING" id="1224162.B840_10300"/>
<evidence type="ECO:0000256" key="3">
    <source>
        <dbReference type="ARBA" id="ARBA00009184"/>
    </source>
</evidence>
<dbReference type="GO" id="GO:0005737">
    <property type="term" value="C:cytoplasm"/>
    <property type="evidence" value="ECO:0007669"/>
    <property type="project" value="TreeGrafter"/>
</dbReference>
<comment type="pathway">
    <text evidence="2">Amino-acid biosynthesis; L-serine biosynthesis; L-serine from 3-phospho-D-glycerate: step 3/3.</text>
</comment>
<proteinExistence type="inferred from homology"/>
<name>A0A0B6TNZ4_9CORY</name>
<evidence type="ECO:0000256" key="2">
    <source>
        <dbReference type="ARBA" id="ARBA00005135"/>
    </source>
</evidence>
<comment type="catalytic activity">
    <reaction evidence="11">
        <text>O-phospho-L-serine + H2O = L-serine + phosphate</text>
        <dbReference type="Rhea" id="RHEA:21208"/>
        <dbReference type="ChEBI" id="CHEBI:15377"/>
        <dbReference type="ChEBI" id="CHEBI:33384"/>
        <dbReference type="ChEBI" id="CHEBI:43474"/>
        <dbReference type="ChEBI" id="CHEBI:57524"/>
        <dbReference type="EC" id="3.1.3.3"/>
    </reaction>
</comment>
<feature type="active site" description="Proton donor" evidence="13">
    <location>
        <position position="212"/>
    </location>
</feature>
<dbReference type="HOGENOM" id="CLU_036368_1_2_11"/>
<dbReference type="AlphaFoldDB" id="A0A0B6TNZ4"/>
<dbReference type="NCBIfam" id="TIGR01488">
    <property type="entry name" value="HAD-SF-IB"/>
    <property type="match status" value="1"/>
</dbReference>
<keyword evidence="7 15" id="KW-0378">Hydrolase</keyword>
<evidence type="ECO:0000313" key="16">
    <source>
        <dbReference type="Proteomes" id="UP000031928"/>
    </source>
</evidence>
<reference evidence="15 16" key="1">
    <citation type="submission" date="2014-05" db="EMBL/GenBank/DDBJ databases">
        <title>Complete genome sequence of Corynebacterium marinum DSM 44953.</title>
        <authorList>
            <person name="Schaffert L."/>
            <person name="Albersmeier A."/>
            <person name="Kalinowski J."/>
            <person name="Ruckert C."/>
        </authorList>
    </citation>
    <scope>NUCLEOTIDE SEQUENCE [LARGE SCALE GENOMIC DNA]</scope>
    <source>
        <strain evidence="15 16">DSM 44953</strain>
    </source>
</reference>
<dbReference type="Gene3D" id="3.30.70.260">
    <property type="match status" value="2"/>
</dbReference>
<keyword evidence="16" id="KW-1185">Reference proteome</keyword>
<dbReference type="PANTHER" id="PTHR43344:SF2">
    <property type="entry name" value="PHOSPHOSERINE PHOSPHATASE"/>
    <property type="match status" value="1"/>
</dbReference>
<gene>
    <name evidence="15" type="primary">serB</name>
    <name evidence="15" type="ORF">B840_10300</name>
</gene>
<dbReference type="GO" id="GO:0006564">
    <property type="term" value="P:L-serine biosynthetic process"/>
    <property type="evidence" value="ECO:0007669"/>
    <property type="project" value="UniProtKB-KW"/>
</dbReference>
<dbReference type="CDD" id="cd04870">
    <property type="entry name" value="ACT_PSP_1"/>
    <property type="match status" value="1"/>
</dbReference>
<dbReference type="RefSeq" id="WP_042622033.1">
    <property type="nucleotide sequence ID" value="NZ_CP007790.1"/>
</dbReference>
<dbReference type="Gene3D" id="3.40.50.1000">
    <property type="entry name" value="HAD superfamily/HAD-like"/>
    <property type="match status" value="1"/>
</dbReference>
<keyword evidence="5" id="KW-0028">Amino-acid biosynthesis</keyword>
<dbReference type="SFLD" id="SFLDG01137">
    <property type="entry name" value="C1.6.1:_Phosphoserine_Phosphat"/>
    <property type="match status" value="1"/>
</dbReference>
<dbReference type="GO" id="GO:0000287">
    <property type="term" value="F:magnesium ion binding"/>
    <property type="evidence" value="ECO:0007669"/>
    <property type="project" value="TreeGrafter"/>
</dbReference>
<dbReference type="InterPro" id="IPR002912">
    <property type="entry name" value="ACT_dom"/>
</dbReference>
<dbReference type="SFLD" id="SFLDG01136">
    <property type="entry name" value="C1.6:_Phosphoserine_Phosphatas"/>
    <property type="match status" value="1"/>
</dbReference>
<evidence type="ECO:0000256" key="13">
    <source>
        <dbReference type="PIRSR" id="PIRSR604469-1"/>
    </source>
</evidence>
<evidence type="ECO:0000256" key="8">
    <source>
        <dbReference type="ARBA" id="ARBA00022842"/>
    </source>
</evidence>
<evidence type="ECO:0000256" key="4">
    <source>
        <dbReference type="ARBA" id="ARBA00012640"/>
    </source>
</evidence>
<evidence type="ECO:0000256" key="9">
    <source>
        <dbReference type="ARBA" id="ARBA00023299"/>
    </source>
</evidence>
<evidence type="ECO:0000256" key="6">
    <source>
        <dbReference type="ARBA" id="ARBA00022723"/>
    </source>
</evidence>
<comment type="similarity">
    <text evidence="3">Belongs to the HAD-like hydrolase superfamily. SerB family.</text>
</comment>
<dbReference type="SFLD" id="SFLDS00003">
    <property type="entry name" value="Haloacid_Dehalogenase"/>
    <property type="match status" value="1"/>
</dbReference>
<dbReference type="UniPathway" id="UPA00135">
    <property type="reaction ID" value="UER00198"/>
</dbReference>
<comment type="catalytic activity">
    <reaction evidence="12">
        <text>O-phospho-D-serine + H2O = D-serine + phosphate</text>
        <dbReference type="Rhea" id="RHEA:24873"/>
        <dbReference type="ChEBI" id="CHEBI:15377"/>
        <dbReference type="ChEBI" id="CHEBI:35247"/>
        <dbReference type="ChEBI" id="CHEBI:43474"/>
        <dbReference type="ChEBI" id="CHEBI:58680"/>
        <dbReference type="EC" id="3.1.3.3"/>
    </reaction>
</comment>
<evidence type="ECO:0000256" key="10">
    <source>
        <dbReference type="ARBA" id="ARBA00031693"/>
    </source>
</evidence>
<dbReference type="NCBIfam" id="TIGR00338">
    <property type="entry name" value="serB"/>
    <property type="match status" value="1"/>
</dbReference>
<dbReference type="KEGG" id="cmq:B840_10300"/>
<evidence type="ECO:0000256" key="12">
    <source>
        <dbReference type="ARBA" id="ARBA00048523"/>
    </source>
</evidence>
<evidence type="ECO:0000313" key="15">
    <source>
        <dbReference type="EMBL" id="AJK69643.1"/>
    </source>
</evidence>
<dbReference type="PROSITE" id="PS51671">
    <property type="entry name" value="ACT"/>
    <property type="match status" value="1"/>
</dbReference>
<dbReference type="OrthoDB" id="9792539at2"/>
<evidence type="ECO:0000256" key="5">
    <source>
        <dbReference type="ARBA" id="ARBA00022605"/>
    </source>
</evidence>
<evidence type="ECO:0000256" key="11">
    <source>
        <dbReference type="ARBA" id="ARBA00048138"/>
    </source>
</evidence>
<dbReference type="InterPro" id="IPR036412">
    <property type="entry name" value="HAD-like_sf"/>
</dbReference>
<keyword evidence="8" id="KW-0460">Magnesium</keyword>
<dbReference type="FunFam" id="3.40.50.1000:FF:000041">
    <property type="entry name" value="Phosphoserine phosphatase SerB"/>
    <property type="match status" value="1"/>
</dbReference>
<dbReference type="GO" id="GO:0036424">
    <property type="term" value="F:L-phosphoserine phosphatase activity"/>
    <property type="evidence" value="ECO:0007669"/>
    <property type="project" value="InterPro"/>
</dbReference>
<dbReference type="EMBL" id="CP007790">
    <property type="protein sequence ID" value="AJK69643.1"/>
    <property type="molecule type" value="Genomic_DNA"/>
</dbReference>
<dbReference type="InterPro" id="IPR023214">
    <property type="entry name" value="HAD_sf"/>
</dbReference>
<dbReference type="CDD" id="cd07500">
    <property type="entry name" value="HAD_PSP"/>
    <property type="match status" value="1"/>
</dbReference>
<dbReference type="InterPro" id="IPR050582">
    <property type="entry name" value="HAD-like_SerB"/>
</dbReference>
<keyword evidence="9" id="KW-0718">Serine biosynthesis</keyword>
<dbReference type="Pfam" id="PF00702">
    <property type="entry name" value="Hydrolase"/>
    <property type="match status" value="1"/>
</dbReference>
<organism evidence="15 16">
    <name type="scientific">Corynebacterium marinum DSM 44953</name>
    <dbReference type="NCBI Taxonomy" id="1224162"/>
    <lineage>
        <taxon>Bacteria</taxon>
        <taxon>Bacillati</taxon>
        <taxon>Actinomycetota</taxon>
        <taxon>Actinomycetes</taxon>
        <taxon>Mycobacteriales</taxon>
        <taxon>Corynebacteriaceae</taxon>
        <taxon>Corynebacterium</taxon>
    </lineage>
</organism>
<feature type="active site" description="Nucleophile" evidence="13">
    <location>
        <position position="210"/>
    </location>
</feature>
<dbReference type="InterPro" id="IPR049148">
    <property type="entry name" value="PSP_ACT"/>
</dbReference>
<dbReference type="SUPFAM" id="SSF55021">
    <property type="entry name" value="ACT-like"/>
    <property type="match status" value="1"/>
</dbReference>
<dbReference type="SFLD" id="SFLDF00029">
    <property type="entry name" value="phosphoserine_phosphatase"/>
    <property type="match status" value="1"/>
</dbReference>
<comment type="cofactor">
    <cofactor evidence="1">
        <name>Mg(2+)</name>
        <dbReference type="ChEBI" id="CHEBI:18420"/>
    </cofactor>
</comment>
<sequence>MIPVADFDASSVVSDNSQGLQVSLQPGLESAVITLTGHDRPGVTAAFFRVLSAHNVQLLDVEQSQFRGHLSLAAFVGLDPAREERLREGLVDTLRGHGQRVSLEMYSQEQHSSPRSTHVAVVMGDPVTAADVSAIGQTLANYGANIDRIRGIADYPVTGLEIMITIANYEPGGGHSLRKALAEMTHELGVDIAIERAGLLRRSKRLVMFDCDSTLITGEVIEMLAAHAGKEAEVAEVTERAMRGEIDFEESLRERVATLKGLDASVIDAVADDLELTPGARTTIRTLKKMGYRTAVVSGGFIQVLQDLAEDLELDYVRANTLEIVDGKLTGRVIGEVVDRARKASLLREFAEDSGLQMYQTVAVGDGANDIDMLSAAGLGIAFNAKPALREVADTSVNYPFLDEVLHILGIPREEIDESDLEHGTFRRVPLEFVGADYSAE</sequence>
<accession>A0A0B6TNZ4</accession>
<dbReference type="Proteomes" id="UP000031928">
    <property type="component" value="Chromosome"/>
</dbReference>
<dbReference type="InterPro" id="IPR004469">
    <property type="entry name" value="PSP"/>
</dbReference>
<dbReference type="InterPro" id="IPR045865">
    <property type="entry name" value="ACT-like_dom_sf"/>
</dbReference>
<evidence type="ECO:0000256" key="1">
    <source>
        <dbReference type="ARBA" id="ARBA00001946"/>
    </source>
</evidence>
<dbReference type="PANTHER" id="PTHR43344">
    <property type="entry name" value="PHOSPHOSERINE PHOSPHATASE"/>
    <property type="match status" value="1"/>
</dbReference>
<dbReference type="SUPFAM" id="SSF56784">
    <property type="entry name" value="HAD-like"/>
    <property type="match status" value="1"/>
</dbReference>
<evidence type="ECO:0000259" key="14">
    <source>
        <dbReference type="PROSITE" id="PS51671"/>
    </source>
</evidence>
<dbReference type="Pfam" id="PF13740">
    <property type="entry name" value="ACT_6"/>
    <property type="match status" value="1"/>
</dbReference>
<evidence type="ECO:0000256" key="7">
    <source>
        <dbReference type="ARBA" id="ARBA00022801"/>
    </source>
</evidence>
<keyword evidence="6" id="KW-0479">Metal-binding</keyword>
<feature type="domain" description="ACT" evidence="14">
    <location>
        <begin position="32"/>
        <end position="108"/>
    </location>
</feature>
<protein>
    <recommendedName>
        <fullName evidence="4">phosphoserine phosphatase</fullName>
        <ecNumber evidence="4">3.1.3.3</ecNumber>
    </recommendedName>
    <alternativeName>
        <fullName evidence="10">O-phosphoserine phosphohydrolase</fullName>
    </alternativeName>
</protein>
<dbReference type="Pfam" id="PF21086">
    <property type="entry name" value="ACT_PSP_2"/>
    <property type="match status" value="1"/>
</dbReference>